<dbReference type="PANTHER" id="PTHR11439">
    <property type="entry name" value="GAG-POL-RELATED RETROTRANSPOSON"/>
    <property type="match status" value="1"/>
</dbReference>
<dbReference type="AlphaFoldDB" id="A0A2Z6NSK0"/>
<dbReference type="InterPro" id="IPR012337">
    <property type="entry name" value="RNaseH-like_sf"/>
</dbReference>
<gene>
    <name evidence="4" type="ORF">TSUD_358440</name>
</gene>
<accession>A0A2Z6NSK0</accession>
<evidence type="ECO:0000256" key="1">
    <source>
        <dbReference type="SAM" id="MobiDB-lite"/>
    </source>
</evidence>
<dbReference type="SUPFAM" id="SSF53098">
    <property type="entry name" value="Ribonuclease H-like"/>
    <property type="match status" value="1"/>
</dbReference>
<dbReference type="PANTHER" id="PTHR11439:SF498">
    <property type="entry name" value="DNAK FAMILY PROTEIN"/>
    <property type="match status" value="1"/>
</dbReference>
<feature type="domain" description="Retroviral polymerase SH3-like" evidence="3">
    <location>
        <begin position="393"/>
        <end position="445"/>
    </location>
</feature>
<dbReference type="InterPro" id="IPR043502">
    <property type="entry name" value="DNA/RNA_pol_sf"/>
</dbReference>
<organism evidence="4 5">
    <name type="scientific">Trifolium subterraneum</name>
    <name type="common">Subterranean clover</name>
    <dbReference type="NCBI Taxonomy" id="3900"/>
    <lineage>
        <taxon>Eukaryota</taxon>
        <taxon>Viridiplantae</taxon>
        <taxon>Streptophyta</taxon>
        <taxon>Embryophyta</taxon>
        <taxon>Tracheophyta</taxon>
        <taxon>Spermatophyta</taxon>
        <taxon>Magnoliopsida</taxon>
        <taxon>eudicotyledons</taxon>
        <taxon>Gunneridae</taxon>
        <taxon>Pentapetalae</taxon>
        <taxon>rosids</taxon>
        <taxon>fabids</taxon>
        <taxon>Fabales</taxon>
        <taxon>Fabaceae</taxon>
        <taxon>Papilionoideae</taxon>
        <taxon>50 kb inversion clade</taxon>
        <taxon>NPAAA clade</taxon>
        <taxon>Hologalegina</taxon>
        <taxon>IRL clade</taxon>
        <taxon>Trifolieae</taxon>
        <taxon>Trifolium</taxon>
    </lineage>
</organism>
<dbReference type="GO" id="GO:0003676">
    <property type="term" value="F:nucleic acid binding"/>
    <property type="evidence" value="ECO:0007669"/>
    <property type="project" value="InterPro"/>
</dbReference>
<dbReference type="CDD" id="cd09272">
    <property type="entry name" value="RNase_HI_RT_Ty1"/>
    <property type="match status" value="1"/>
</dbReference>
<dbReference type="SUPFAM" id="SSF56672">
    <property type="entry name" value="DNA/RNA polymerases"/>
    <property type="match status" value="1"/>
</dbReference>
<dbReference type="OrthoDB" id="1435198at2759"/>
<proteinExistence type="predicted"/>
<name>A0A2Z6NSK0_TRISU</name>
<feature type="compositionally biased region" description="Low complexity" evidence="1">
    <location>
        <begin position="523"/>
        <end position="563"/>
    </location>
</feature>
<evidence type="ECO:0000259" key="3">
    <source>
        <dbReference type="Pfam" id="PF25597"/>
    </source>
</evidence>
<dbReference type="InterPro" id="IPR013103">
    <property type="entry name" value="RVT_2"/>
</dbReference>
<dbReference type="Proteomes" id="UP000242715">
    <property type="component" value="Unassembled WGS sequence"/>
</dbReference>
<evidence type="ECO:0000313" key="5">
    <source>
        <dbReference type="Proteomes" id="UP000242715"/>
    </source>
</evidence>
<dbReference type="Pfam" id="PF25597">
    <property type="entry name" value="SH3_retrovirus"/>
    <property type="match status" value="1"/>
</dbReference>
<evidence type="ECO:0000313" key="4">
    <source>
        <dbReference type="EMBL" id="GAU32977.1"/>
    </source>
</evidence>
<dbReference type="Gene3D" id="3.30.420.10">
    <property type="entry name" value="Ribonuclease H-like superfamily/Ribonuclease H"/>
    <property type="match status" value="1"/>
</dbReference>
<feature type="domain" description="Reverse transcriptase Ty1/copia-type" evidence="2">
    <location>
        <begin position="664"/>
        <end position="893"/>
    </location>
</feature>
<dbReference type="EMBL" id="DF973513">
    <property type="protein sequence ID" value="GAU32977.1"/>
    <property type="molecule type" value="Genomic_DNA"/>
</dbReference>
<keyword evidence="5" id="KW-1185">Reference proteome</keyword>
<reference evidence="5" key="1">
    <citation type="journal article" date="2017" name="Front. Plant Sci.">
        <title>Climate Clever Clovers: New Paradigm to Reduce the Environmental Footprint of Ruminants by Breeding Low Methanogenic Forages Utilizing Haplotype Variation.</title>
        <authorList>
            <person name="Kaur P."/>
            <person name="Appels R."/>
            <person name="Bayer P.E."/>
            <person name="Keeble-Gagnere G."/>
            <person name="Wang J."/>
            <person name="Hirakawa H."/>
            <person name="Shirasawa K."/>
            <person name="Vercoe P."/>
            <person name="Stefanova K."/>
            <person name="Durmic Z."/>
            <person name="Nichols P."/>
            <person name="Revell C."/>
            <person name="Isobe S.N."/>
            <person name="Edwards D."/>
            <person name="Erskine W."/>
        </authorList>
    </citation>
    <scope>NUCLEOTIDE SEQUENCE [LARGE SCALE GENOMIC DNA]</scope>
    <source>
        <strain evidence="5">cv. Daliak</strain>
    </source>
</reference>
<evidence type="ECO:0000259" key="2">
    <source>
        <dbReference type="Pfam" id="PF07727"/>
    </source>
</evidence>
<protein>
    <submittedName>
        <fullName evidence="4">Uncharacterized protein</fullName>
    </submittedName>
</protein>
<feature type="region of interest" description="Disordered" evidence="1">
    <location>
        <begin position="483"/>
        <end position="585"/>
    </location>
</feature>
<feature type="compositionally biased region" description="Polar residues" evidence="1">
    <location>
        <begin position="483"/>
        <end position="505"/>
    </location>
</feature>
<dbReference type="InterPro" id="IPR036397">
    <property type="entry name" value="RNaseH_sf"/>
</dbReference>
<dbReference type="InterPro" id="IPR057670">
    <property type="entry name" value="SH3_retrovirus"/>
</dbReference>
<dbReference type="Pfam" id="PF07727">
    <property type="entry name" value="RVT_2"/>
    <property type="match status" value="1"/>
</dbReference>
<sequence length="1037" mass="114805">MHIALISKNKEKFVDGTLPKPSVSDPLYAPWCSRSIMQQVFGKICESLLSKRYLPHFRYPRRSLQIPAREQDYVIRFLKGLNEKFSHSKSQIMMINPLPDIDRAFFLVIQQERELNSSVTSLVSSTDSSDLAMAMQVSSQQGNHNGKNGYKGKGQGSNSAKGNKYCTHCGRTNHIVENCFVKHGYPPGYRGKGKYQQNSGSQANTTVNEASGSTTSAFGFTQEQYNNIMEFLQQSKANSQPKANSVTTSPFVLNSHSSNASVPIPVSLPNGSQIFVSISGSIVISPSLTLHNNHSKEMIGMANLQRGLYVLDSAILPSTCNSVGNNSLDLWHLRLGHISDVEKLPFPNSITSSCAPFDILHVDLWGPYSTVSLLGHKYFLTLVDDYSRFTWAHRSKFDSRARKAIFLGYKEGTKGYILYDLNSHDFFVSRNVVFYETFFPFKTSSSHSQIPTTPTIFSQTLPDDPIHESNVYFPTQPSNLASPLSLHNSDHFNSSTVHPVNTEDNPLSPSLPTSPNAPPSPTSPITTPNISPSPALSATPTSPITTTPISPSPALSATPITSPVNNNKVAPISLPTRHSTRPSHPPSYLADYHCYSATSDSLELSNNVAHPLSSVLSYSHCSPQYKHYCCSISSNTEPKTFNQANKFECWRHAMNVELQALGQNHTWTVVDLPPGKIPIGCKWIKYHADGSIERYKARLVAKGYTQVEGIDYFDTFSPVAKITTVRVILALAAIKGWKMEQLDVNNAFLHGDLHEEVYMSLPPGHPASNSSKVCKLHKLLYGLKLSSALISLGYSQSQADHSLYIKSTSTSFTALLVYVDDIVLAGNSTQEIHSVKKFLDEQFKIKDLGQLRFFLGLEIARSDSGIFLNQRKYTLELLEDTGFLAAKPSSVPFDPTTKLTISDGQPLEDPSSYRRLIGRLIYLTNTRPDISFAVQHLSQFVSHPLLPHYQAATRVLRYLKSFPAKGIMFSASSSLKLHGFADSDWARCPDTRKSVTGYCAILGSSLICWKSKKQNTVFRSSTEAEYRALASLTCELQ</sequence>